<evidence type="ECO:0000313" key="6">
    <source>
        <dbReference type="Proteomes" id="UP000008312"/>
    </source>
</evidence>
<evidence type="ECO:0000313" key="5">
    <source>
        <dbReference type="EMBL" id="CBK24047.2"/>
    </source>
</evidence>
<protein>
    <submittedName>
        <fullName evidence="5">Uncharacterized protein</fullName>
    </submittedName>
</protein>
<dbReference type="PANTHER" id="PTHR13370">
    <property type="entry name" value="RNA METHYLASE-RELATED"/>
    <property type="match status" value="1"/>
</dbReference>
<dbReference type="EMBL" id="FN668672">
    <property type="protein sequence ID" value="CBK24047.2"/>
    <property type="molecule type" value="Genomic_DNA"/>
</dbReference>
<dbReference type="Pfam" id="PF25904">
    <property type="entry name" value="Tmrp11_N"/>
    <property type="match status" value="1"/>
</dbReference>
<dbReference type="FunCoup" id="D8M7K8">
    <property type="interactions" value="284"/>
</dbReference>
<dbReference type="AlphaFoldDB" id="D8M7K8"/>
<dbReference type="GO" id="GO:0005737">
    <property type="term" value="C:cytoplasm"/>
    <property type="evidence" value="ECO:0007669"/>
    <property type="project" value="TreeGrafter"/>
</dbReference>
<dbReference type="PROSITE" id="PS00092">
    <property type="entry name" value="N6_MTASE"/>
    <property type="match status" value="1"/>
</dbReference>
<dbReference type="PIRSF" id="PIRSF017259">
    <property type="entry name" value="tRNA_mtfrase_TRM11"/>
    <property type="match status" value="1"/>
</dbReference>
<dbReference type="CDD" id="cd02440">
    <property type="entry name" value="AdoMet_MTases"/>
    <property type="match status" value="1"/>
</dbReference>
<evidence type="ECO:0000256" key="1">
    <source>
        <dbReference type="ARBA" id="ARBA00022603"/>
    </source>
</evidence>
<sequence>MTSICSRAVLIKSVYKLWCEGDSWEELFSSLSNLPTEFTNPYFAPSASWKLDIVSFNATLTPEQQEQYRLQFEPYLPFEGPVVLRAPSNTFSCVLHHNKPEKTIKHIYFGTFIADGQRNTNDRFNLKKRHYIGPTSTCAELASLMSNQILTQNGSLVWDCFVGTGSLLVAASAHGAFCIGSDIDKRVLRGEKKGKQVGSIRGNFDQYQMKPPELVRMDLSNLLLRSIPLFDGILCDPPYGIRAGARKTRSSATDMEIPADSHSGNTVVYDPDDVIIDLLDTAARLLTLGGRLAYLFPTLSSVDVNSIPLHPCLRVVANSEDKLTLLLSRRLITMEKIAEYEMEKREMYREVTKKSLIEQGISYNDLMKTVGNLGRSE</sequence>
<keyword evidence="1" id="KW-0489">Methyltransferase</keyword>
<dbReference type="PANTHER" id="PTHR13370:SF3">
    <property type="entry name" value="TRNA (GUANINE(10)-N2)-METHYLTRANSFERASE HOMOLOG"/>
    <property type="match status" value="1"/>
</dbReference>
<reference evidence="5" key="1">
    <citation type="submission" date="2010-02" db="EMBL/GenBank/DDBJ databases">
        <title>Sequencing and annotation of the Blastocystis hominis genome.</title>
        <authorList>
            <person name="Wincker P."/>
        </authorList>
    </citation>
    <scope>NUCLEOTIDE SEQUENCE</scope>
    <source>
        <strain evidence="5">Singapore isolate B</strain>
    </source>
</reference>
<dbReference type="InterPro" id="IPR029063">
    <property type="entry name" value="SAM-dependent_MTases_sf"/>
</dbReference>
<proteinExistence type="predicted"/>
<accession>D8M7K8</accession>
<dbReference type="GO" id="GO:0043527">
    <property type="term" value="C:tRNA methyltransferase complex"/>
    <property type="evidence" value="ECO:0007669"/>
    <property type="project" value="UniProtKB-ARBA"/>
</dbReference>
<evidence type="ECO:0000259" key="4">
    <source>
        <dbReference type="Pfam" id="PF25904"/>
    </source>
</evidence>
<dbReference type="Pfam" id="PF01170">
    <property type="entry name" value="UPF0020"/>
    <property type="match status" value="1"/>
</dbReference>
<dbReference type="SUPFAM" id="SSF53335">
    <property type="entry name" value="S-adenosyl-L-methionine-dependent methyltransferases"/>
    <property type="match status" value="1"/>
</dbReference>
<dbReference type="OMA" id="AFNKWSR"/>
<gene>
    <name evidence="5" type="ORF">GSBLH_T00003835001</name>
</gene>
<dbReference type="InParanoid" id="D8M7K8"/>
<feature type="domain" description="Ribosomal RNA large subunit methyltransferase K/L-like methyltransferase" evidence="3">
    <location>
        <begin position="128"/>
        <end position="248"/>
    </location>
</feature>
<dbReference type="Proteomes" id="UP000008312">
    <property type="component" value="Unassembled WGS sequence"/>
</dbReference>
<evidence type="ECO:0000256" key="2">
    <source>
        <dbReference type="ARBA" id="ARBA00022679"/>
    </source>
</evidence>
<evidence type="ECO:0000259" key="3">
    <source>
        <dbReference type="Pfam" id="PF01170"/>
    </source>
</evidence>
<dbReference type="RefSeq" id="XP_012898095.1">
    <property type="nucleotide sequence ID" value="XM_013042641.1"/>
</dbReference>
<keyword evidence="6" id="KW-1185">Reference proteome</keyword>
<name>D8M7K8_BLAHO</name>
<feature type="domain" description="tRNA (guanine(10)-N(2))-methyltransferase TRMT11 N-terminal" evidence="4">
    <location>
        <begin position="3"/>
        <end position="118"/>
    </location>
</feature>
<dbReference type="GO" id="GO:0003676">
    <property type="term" value="F:nucleic acid binding"/>
    <property type="evidence" value="ECO:0007669"/>
    <property type="project" value="InterPro"/>
</dbReference>
<dbReference type="Gene3D" id="3.40.50.150">
    <property type="entry name" value="Vaccinia Virus protein VP39"/>
    <property type="match status" value="1"/>
</dbReference>
<keyword evidence="2" id="KW-0808">Transferase</keyword>
<dbReference type="GO" id="GO:0032259">
    <property type="term" value="P:methylation"/>
    <property type="evidence" value="ECO:0007669"/>
    <property type="project" value="UniProtKB-KW"/>
</dbReference>
<dbReference type="InterPro" id="IPR059073">
    <property type="entry name" value="TRMT11_N"/>
</dbReference>
<dbReference type="InterPro" id="IPR002052">
    <property type="entry name" value="DNA_methylase_N6_adenine_CS"/>
</dbReference>
<dbReference type="OrthoDB" id="333024at2759"/>
<dbReference type="InterPro" id="IPR000241">
    <property type="entry name" value="RlmKL-like_Mtase"/>
</dbReference>
<organism evidence="5">
    <name type="scientific">Blastocystis hominis</name>
    <dbReference type="NCBI Taxonomy" id="12968"/>
    <lineage>
        <taxon>Eukaryota</taxon>
        <taxon>Sar</taxon>
        <taxon>Stramenopiles</taxon>
        <taxon>Bigyra</taxon>
        <taxon>Opalozoa</taxon>
        <taxon>Opalinata</taxon>
        <taxon>Blastocystidae</taxon>
        <taxon>Blastocystis</taxon>
    </lineage>
</organism>
<dbReference type="GO" id="GO:0008168">
    <property type="term" value="F:methyltransferase activity"/>
    <property type="evidence" value="ECO:0007669"/>
    <property type="project" value="UniProtKB-KW"/>
</dbReference>
<dbReference type="GeneID" id="24920897"/>